<keyword evidence="3" id="KW-1185">Reference proteome</keyword>
<name>A0AAP2E470_9BACT</name>
<dbReference type="RefSeq" id="WP_254087434.1">
    <property type="nucleotide sequence ID" value="NZ_JAHESE010000042.1"/>
</dbReference>
<dbReference type="InterPro" id="IPR000595">
    <property type="entry name" value="cNMP-bd_dom"/>
</dbReference>
<dbReference type="CDD" id="cd00038">
    <property type="entry name" value="CAP_ED"/>
    <property type="match status" value="1"/>
</dbReference>
<dbReference type="Proteomes" id="UP001319080">
    <property type="component" value="Unassembled WGS sequence"/>
</dbReference>
<dbReference type="SUPFAM" id="SSF51206">
    <property type="entry name" value="cAMP-binding domain-like"/>
    <property type="match status" value="1"/>
</dbReference>
<feature type="domain" description="Cyclic nucleotide-binding" evidence="1">
    <location>
        <begin position="24"/>
        <end position="123"/>
    </location>
</feature>
<evidence type="ECO:0000313" key="3">
    <source>
        <dbReference type="Proteomes" id="UP001319080"/>
    </source>
</evidence>
<reference evidence="2 3" key="1">
    <citation type="submission" date="2021-05" db="EMBL/GenBank/DDBJ databases">
        <title>A Polyphasic approach of four new species of the genus Ohtaekwangia: Ohtaekwangia histidinii sp. nov., Ohtaekwangia cretensis sp. nov., Ohtaekwangia indiensis sp. nov., Ohtaekwangia reichenbachii sp. nov. from diverse environment.</title>
        <authorList>
            <person name="Octaviana S."/>
        </authorList>
    </citation>
    <scope>NUCLEOTIDE SEQUENCE [LARGE SCALE GENOMIC DNA]</scope>
    <source>
        <strain evidence="2 3">PWU5</strain>
    </source>
</reference>
<evidence type="ECO:0000259" key="1">
    <source>
        <dbReference type="PROSITE" id="PS50042"/>
    </source>
</evidence>
<dbReference type="PROSITE" id="PS50042">
    <property type="entry name" value="CNMP_BINDING_3"/>
    <property type="match status" value="1"/>
</dbReference>
<dbReference type="Gene3D" id="2.60.120.10">
    <property type="entry name" value="Jelly Rolls"/>
    <property type="match status" value="1"/>
</dbReference>
<dbReference type="InterPro" id="IPR018490">
    <property type="entry name" value="cNMP-bd_dom_sf"/>
</dbReference>
<dbReference type="Pfam" id="PF00027">
    <property type="entry name" value="cNMP_binding"/>
    <property type="match status" value="1"/>
</dbReference>
<organism evidence="2 3">
    <name type="scientific">Dawidia cretensis</name>
    <dbReference type="NCBI Taxonomy" id="2782350"/>
    <lineage>
        <taxon>Bacteria</taxon>
        <taxon>Pseudomonadati</taxon>
        <taxon>Bacteroidota</taxon>
        <taxon>Cytophagia</taxon>
        <taxon>Cytophagales</taxon>
        <taxon>Chryseotaleaceae</taxon>
        <taxon>Dawidia</taxon>
    </lineage>
</organism>
<dbReference type="EMBL" id="JAHESE010000042">
    <property type="protein sequence ID" value="MBT1711864.1"/>
    <property type="molecule type" value="Genomic_DNA"/>
</dbReference>
<dbReference type="AlphaFoldDB" id="A0AAP2E470"/>
<sequence length="180" mass="21411">MVKDREQLNAEWERFRHFFKREEMPAKTVLLKEGQISERMFYIEKGCIRLSFNKDGKDITFQFFFEGEGVSSAESFRGNEPSLFSIETIEPSILHTLKKRDCVTMVESSSLIKQELEDQTFQRLMYYQKLFLSRIKNSPEERYNELLQQSPHILQRVPQHYIASFLGITSVSLSRIRNRR</sequence>
<evidence type="ECO:0000313" key="2">
    <source>
        <dbReference type="EMBL" id="MBT1711864.1"/>
    </source>
</evidence>
<dbReference type="InterPro" id="IPR014710">
    <property type="entry name" value="RmlC-like_jellyroll"/>
</dbReference>
<proteinExistence type="predicted"/>
<protein>
    <submittedName>
        <fullName evidence="2">Crp/Fnr family transcriptional regulator</fullName>
    </submittedName>
</protein>
<comment type="caution">
    <text evidence="2">The sequence shown here is derived from an EMBL/GenBank/DDBJ whole genome shotgun (WGS) entry which is preliminary data.</text>
</comment>
<accession>A0AAP2E470</accession>
<gene>
    <name evidence="2" type="ORF">KK062_26720</name>
</gene>